<organism evidence="5 6">
    <name type="scientific">Rapidithrix thailandica</name>
    <dbReference type="NCBI Taxonomy" id="413964"/>
    <lineage>
        <taxon>Bacteria</taxon>
        <taxon>Pseudomonadati</taxon>
        <taxon>Bacteroidota</taxon>
        <taxon>Cytophagia</taxon>
        <taxon>Cytophagales</taxon>
        <taxon>Flammeovirgaceae</taxon>
        <taxon>Rapidithrix</taxon>
    </lineage>
</organism>
<dbReference type="Proteomes" id="UP001403385">
    <property type="component" value="Unassembled WGS sequence"/>
</dbReference>
<evidence type="ECO:0000256" key="2">
    <source>
        <dbReference type="ARBA" id="ARBA00022801"/>
    </source>
</evidence>
<evidence type="ECO:0000256" key="1">
    <source>
        <dbReference type="ARBA" id="ARBA00008779"/>
    </source>
</evidence>
<dbReference type="SUPFAM" id="SSF53649">
    <property type="entry name" value="Alkaline phosphatase-like"/>
    <property type="match status" value="1"/>
</dbReference>
<feature type="chain" id="PRO_5043757261" evidence="3">
    <location>
        <begin position="23"/>
        <end position="479"/>
    </location>
</feature>
<keyword evidence="6" id="KW-1185">Reference proteome</keyword>
<evidence type="ECO:0000313" key="5">
    <source>
        <dbReference type="EMBL" id="MEN7547181.1"/>
    </source>
</evidence>
<name>A0AAW9S8D4_9BACT</name>
<dbReference type="PROSITE" id="PS51257">
    <property type="entry name" value="PROKAR_LIPOPROTEIN"/>
    <property type="match status" value="1"/>
</dbReference>
<dbReference type="InterPro" id="IPR050738">
    <property type="entry name" value="Sulfatase"/>
</dbReference>
<proteinExistence type="inferred from homology"/>
<keyword evidence="3" id="KW-0732">Signal</keyword>
<gene>
    <name evidence="5" type="ORF">AAG747_04635</name>
</gene>
<sequence length="479" mass="54261">MKKNLSIHVLTLLFVWSWLAFACTKPEKQKEVAKEQSPNIIFILADDMGVGDLGCYGQKHIQTPHIDQMAKEGMRFTQFYAGSTVCAPSRSSLMTGLHTGHAHVRGNGEYPLPEKETTFPQLLQQQGYETAMYGKWGLGLPGTTGVPQKKGWNHFMGHLHHVDAHFQRPDSMWKLNGEQLEKFATPEDSYGNELFTQEGLNFIKRQSKDKPFFLYLSYTVPHAELVVPEKYMKMYLNENNESKFEQEKAWPEGRHYGPQPYPKAAYAAMVSSLDDYVGQVIAQLKAQGLDENTMVIFSSDNGTHVEGGRTREDVAFFESSAAYKGVKRDMYEGGIHEPFVVRWPGKIKAGVESNHIAAFWDIMPTFVELAGGATPDSIDGISFVPTLLNEGAQEEHEYLYWEFHEQGGKQAVRKGNWKAIRLSVHKNPDNPLELYDLSKDEAEQNNVAEAHPEIVKEMEAIMKDARTENEIFNFTKKKS</sequence>
<protein>
    <submittedName>
        <fullName evidence="5">Arylsulfatase</fullName>
    </submittedName>
</protein>
<reference evidence="5 6" key="1">
    <citation type="submission" date="2024-04" db="EMBL/GenBank/DDBJ databases">
        <title>Novel genus in family Flammeovirgaceae.</title>
        <authorList>
            <person name="Nguyen T.H."/>
            <person name="Vuong T.Q."/>
            <person name="Le H."/>
            <person name="Kim S.-G."/>
        </authorList>
    </citation>
    <scope>NUCLEOTIDE SEQUENCE [LARGE SCALE GENOMIC DNA]</scope>
    <source>
        <strain evidence="5 6">JCM 23209</strain>
    </source>
</reference>
<comment type="similarity">
    <text evidence="1">Belongs to the sulfatase family.</text>
</comment>
<feature type="signal peptide" evidence="3">
    <location>
        <begin position="1"/>
        <end position="22"/>
    </location>
</feature>
<dbReference type="Pfam" id="PF00884">
    <property type="entry name" value="Sulfatase"/>
    <property type="match status" value="1"/>
</dbReference>
<dbReference type="PANTHER" id="PTHR42693:SF53">
    <property type="entry name" value="ENDO-4-O-SULFATASE"/>
    <property type="match status" value="1"/>
</dbReference>
<evidence type="ECO:0000313" key="6">
    <source>
        <dbReference type="Proteomes" id="UP001403385"/>
    </source>
</evidence>
<evidence type="ECO:0000256" key="3">
    <source>
        <dbReference type="SAM" id="SignalP"/>
    </source>
</evidence>
<dbReference type="Gene3D" id="3.30.1120.10">
    <property type="match status" value="1"/>
</dbReference>
<dbReference type="PANTHER" id="PTHR42693">
    <property type="entry name" value="ARYLSULFATASE FAMILY MEMBER"/>
    <property type="match status" value="1"/>
</dbReference>
<dbReference type="InterPro" id="IPR017850">
    <property type="entry name" value="Alkaline_phosphatase_core_sf"/>
</dbReference>
<feature type="domain" description="Sulfatase N-terminal" evidence="4">
    <location>
        <begin position="38"/>
        <end position="371"/>
    </location>
</feature>
<dbReference type="InterPro" id="IPR000917">
    <property type="entry name" value="Sulfatase_N"/>
</dbReference>
<comment type="caution">
    <text evidence="5">The sequence shown here is derived from an EMBL/GenBank/DDBJ whole genome shotgun (WGS) entry which is preliminary data.</text>
</comment>
<accession>A0AAW9S8D4</accession>
<dbReference type="EMBL" id="JBDKWZ010000002">
    <property type="protein sequence ID" value="MEN7547181.1"/>
    <property type="molecule type" value="Genomic_DNA"/>
</dbReference>
<dbReference type="GO" id="GO:0004065">
    <property type="term" value="F:arylsulfatase activity"/>
    <property type="evidence" value="ECO:0007669"/>
    <property type="project" value="TreeGrafter"/>
</dbReference>
<dbReference type="Gene3D" id="3.40.720.10">
    <property type="entry name" value="Alkaline Phosphatase, subunit A"/>
    <property type="match status" value="1"/>
</dbReference>
<dbReference type="AlphaFoldDB" id="A0AAW9S8D4"/>
<dbReference type="RefSeq" id="WP_346819966.1">
    <property type="nucleotide sequence ID" value="NZ_JBDKWZ010000002.1"/>
</dbReference>
<keyword evidence="2" id="KW-0378">Hydrolase</keyword>
<evidence type="ECO:0000259" key="4">
    <source>
        <dbReference type="Pfam" id="PF00884"/>
    </source>
</evidence>
<dbReference type="CDD" id="cd16145">
    <property type="entry name" value="ARS_like"/>
    <property type="match status" value="1"/>
</dbReference>